<dbReference type="PROSITE" id="PS51257">
    <property type="entry name" value="PROKAR_LIPOPROTEIN"/>
    <property type="match status" value="1"/>
</dbReference>
<accession>A0A5B9MEQ2</accession>
<gene>
    <name evidence="5" type="primary">nuc</name>
    <name evidence="5" type="ORF">Mal15_38080</name>
</gene>
<dbReference type="EC" id="3.1.31.1" evidence="5"/>
<dbReference type="Proteomes" id="UP000321353">
    <property type="component" value="Chromosome"/>
</dbReference>
<evidence type="ECO:0000259" key="4">
    <source>
        <dbReference type="PROSITE" id="PS50830"/>
    </source>
</evidence>
<evidence type="ECO:0000256" key="2">
    <source>
        <dbReference type="ARBA" id="ARBA00022759"/>
    </source>
</evidence>
<sequence length="212" mass="23016">MRSIVTFFAIAVIGCSPSDPPPTSTATASVSVEQTVGNVAVQSQSRGSVQVSAGSADVSIDVDGVTIRKFSGRVVGVTDGDTLDVLRSDNSTVRVRFNGVDAPERGQPFGDNAKRYVSDTFHRSPDVTIIDLGQDRYGRTIGEVIAGGRRLGVDLVAAGLAWHYVKYSPDDTELADAERTAREAKRGLWSDPRHVAPWEWRKLSKDERDQLR</sequence>
<keyword evidence="1" id="KW-0540">Nuclease</keyword>
<feature type="domain" description="TNase-like" evidence="4">
    <location>
        <begin position="68"/>
        <end position="191"/>
    </location>
</feature>
<dbReference type="SUPFAM" id="SSF50199">
    <property type="entry name" value="Staphylococcal nuclease"/>
    <property type="match status" value="1"/>
</dbReference>
<dbReference type="PANTHER" id="PTHR12302:SF3">
    <property type="entry name" value="SERINE_THREONINE-PROTEIN KINASE 31"/>
    <property type="match status" value="1"/>
</dbReference>
<dbReference type="GO" id="GO:1990599">
    <property type="term" value="F:3' overhang single-stranded DNA endodeoxyribonuclease activity"/>
    <property type="evidence" value="ECO:0007669"/>
    <property type="project" value="UniProtKB-EC"/>
</dbReference>
<dbReference type="EMBL" id="CP036264">
    <property type="protein sequence ID" value="QEF99742.1"/>
    <property type="molecule type" value="Genomic_DNA"/>
</dbReference>
<dbReference type="RefSeq" id="WP_147869099.1">
    <property type="nucleotide sequence ID" value="NZ_CP036264.1"/>
</dbReference>
<dbReference type="PROSITE" id="PS50830">
    <property type="entry name" value="TNASE_3"/>
    <property type="match status" value="1"/>
</dbReference>
<name>A0A5B9MEQ2_9BACT</name>
<dbReference type="KEGG" id="smam:Mal15_38080"/>
<dbReference type="InterPro" id="IPR016071">
    <property type="entry name" value="Staphylococal_nuclease_OB-fold"/>
</dbReference>
<dbReference type="AlphaFoldDB" id="A0A5B9MEQ2"/>
<dbReference type="SMART" id="SM00318">
    <property type="entry name" value="SNc"/>
    <property type="match status" value="1"/>
</dbReference>
<evidence type="ECO:0000256" key="3">
    <source>
        <dbReference type="ARBA" id="ARBA00022801"/>
    </source>
</evidence>
<proteinExistence type="predicted"/>
<keyword evidence="6" id="KW-1185">Reference proteome</keyword>
<protein>
    <submittedName>
        <fullName evidence="5">Thermonuclease</fullName>
        <ecNumber evidence="5">3.1.31.1</ecNumber>
    </submittedName>
</protein>
<evidence type="ECO:0000313" key="6">
    <source>
        <dbReference type="Proteomes" id="UP000321353"/>
    </source>
</evidence>
<evidence type="ECO:0000313" key="5">
    <source>
        <dbReference type="EMBL" id="QEF99742.1"/>
    </source>
</evidence>
<reference evidence="5 6" key="1">
    <citation type="submission" date="2019-02" db="EMBL/GenBank/DDBJ databases">
        <title>Planctomycetal bacteria perform biofilm scaping via a novel small molecule.</title>
        <authorList>
            <person name="Jeske O."/>
            <person name="Boedeker C."/>
            <person name="Wiegand S."/>
            <person name="Breitling P."/>
            <person name="Kallscheuer N."/>
            <person name="Jogler M."/>
            <person name="Rohde M."/>
            <person name="Petersen J."/>
            <person name="Medema M.H."/>
            <person name="Surup F."/>
            <person name="Jogler C."/>
        </authorList>
    </citation>
    <scope>NUCLEOTIDE SEQUENCE [LARGE SCALE GENOMIC DNA]</scope>
    <source>
        <strain evidence="5 6">Mal15</strain>
    </source>
</reference>
<dbReference type="Gene3D" id="2.40.50.90">
    <property type="match status" value="1"/>
</dbReference>
<evidence type="ECO:0000256" key="1">
    <source>
        <dbReference type="ARBA" id="ARBA00022722"/>
    </source>
</evidence>
<organism evidence="5 6">
    <name type="scientific">Stieleria maiorica</name>
    <dbReference type="NCBI Taxonomy" id="2795974"/>
    <lineage>
        <taxon>Bacteria</taxon>
        <taxon>Pseudomonadati</taxon>
        <taxon>Planctomycetota</taxon>
        <taxon>Planctomycetia</taxon>
        <taxon>Pirellulales</taxon>
        <taxon>Pirellulaceae</taxon>
        <taxon>Stieleria</taxon>
    </lineage>
</organism>
<keyword evidence="3 5" id="KW-0378">Hydrolase</keyword>
<dbReference type="Pfam" id="PF00565">
    <property type="entry name" value="SNase"/>
    <property type="match status" value="1"/>
</dbReference>
<dbReference type="PANTHER" id="PTHR12302">
    <property type="entry name" value="EBNA2 BINDING PROTEIN P100"/>
    <property type="match status" value="1"/>
</dbReference>
<keyword evidence="2" id="KW-0255">Endonuclease</keyword>
<dbReference type="InterPro" id="IPR035437">
    <property type="entry name" value="SNase_OB-fold_sf"/>
</dbReference>